<dbReference type="InterPro" id="IPR000836">
    <property type="entry name" value="PRTase_dom"/>
</dbReference>
<dbReference type="SUPFAM" id="SSF53271">
    <property type="entry name" value="PRTase-like"/>
    <property type="match status" value="1"/>
</dbReference>
<gene>
    <name evidence="6" type="primary">pyrE</name>
    <name evidence="8" type="ORF">AVDCRST_MAG08-807</name>
</gene>
<keyword evidence="6" id="KW-0460">Magnesium</keyword>
<reference evidence="8" key="1">
    <citation type="submission" date="2020-02" db="EMBL/GenBank/DDBJ databases">
        <authorList>
            <person name="Meier V. D."/>
        </authorList>
    </citation>
    <scope>NUCLEOTIDE SEQUENCE</scope>
    <source>
        <strain evidence="8">AVDCRST_MAG08</strain>
    </source>
</reference>
<evidence type="ECO:0000256" key="1">
    <source>
        <dbReference type="ARBA" id="ARBA00004889"/>
    </source>
</evidence>
<name>A0A6J4HMX5_9PROT</name>
<organism evidence="8">
    <name type="scientific">uncultured Acetobacteraceae bacterium</name>
    <dbReference type="NCBI Taxonomy" id="169975"/>
    <lineage>
        <taxon>Bacteria</taxon>
        <taxon>Pseudomonadati</taxon>
        <taxon>Pseudomonadota</taxon>
        <taxon>Alphaproteobacteria</taxon>
        <taxon>Acetobacterales</taxon>
        <taxon>Acetobacteraceae</taxon>
        <taxon>environmental samples</taxon>
    </lineage>
</organism>
<keyword evidence="5 6" id="KW-0665">Pyrimidine biosynthesis</keyword>
<accession>A0A6J4HMX5</accession>
<dbReference type="GO" id="GO:0000287">
    <property type="term" value="F:magnesium ion binding"/>
    <property type="evidence" value="ECO:0007669"/>
    <property type="project" value="UniProtKB-UniRule"/>
</dbReference>
<protein>
    <recommendedName>
        <fullName evidence="2 6">Orotate phosphoribosyltransferase</fullName>
        <shortName evidence="6">OPRT</shortName>
        <shortName evidence="6">OPRTase</shortName>
        <ecNumber evidence="2 6">2.4.2.10</ecNumber>
    </recommendedName>
</protein>
<comment type="pathway">
    <text evidence="1 6">Pyrimidine metabolism; UMP biosynthesis via de novo pathway; UMP from orotate: step 1/2.</text>
</comment>
<evidence type="ECO:0000256" key="4">
    <source>
        <dbReference type="ARBA" id="ARBA00022679"/>
    </source>
</evidence>
<sequence length="247" mass="27439">MAAAQHPSAQHVSDWDRDAALTTARILLEIKAVNFRPEEPYTFTSGWKSPVYIDCRKIIYFPRARNRICDLGVEKIGRHVGYETIDVVAGGETAGIPFAAWIADRMLTPMAYVRKQPKGFGRGSQIEGEVPEGRNVLLVEDLTTDGASKIRFAQALRDAGAICDHTFVVFYYGVFPGSFDTMKRMNLSLHHLCTWWDVLEVCRERPYFAEGALKEVRRFLEDPVGWSKAHGGVGSAAEAASGRESAA</sequence>
<comment type="catalytic activity">
    <reaction evidence="6">
        <text>orotidine 5'-phosphate + diphosphate = orotate + 5-phospho-alpha-D-ribose 1-diphosphate</text>
        <dbReference type="Rhea" id="RHEA:10380"/>
        <dbReference type="ChEBI" id="CHEBI:30839"/>
        <dbReference type="ChEBI" id="CHEBI:33019"/>
        <dbReference type="ChEBI" id="CHEBI:57538"/>
        <dbReference type="ChEBI" id="CHEBI:58017"/>
        <dbReference type="EC" id="2.4.2.10"/>
    </reaction>
</comment>
<comment type="subunit">
    <text evidence="6">Homodimer.</text>
</comment>
<evidence type="ECO:0000256" key="6">
    <source>
        <dbReference type="HAMAP-Rule" id="MF_01208"/>
    </source>
</evidence>
<comment type="function">
    <text evidence="6">Catalyzes the transfer of a ribosyl phosphate group from 5-phosphoribose 1-diphosphate to orotate, leading to the formation of orotidine monophosphate (OMP).</text>
</comment>
<keyword evidence="3 6" id="KW-0328">Glycosyltransferase</keyword>
<dbReference type="CDD" id="cd06223">
    <property type="entry name" value="PRTases_typeI"/>
    <property type="match status" value="1"/>
</dbReference>
<feature type="binding site" description="in other chain" evidence="6">
    <location>
        <position position="115"/>
    </location>
    <ligand>
        <name>5-phospho-alpha-D-ribose 1-diphosphate</name>
        <dbReference type="ChEBI" id="CHEBI:58017"/>
        <note>ligand shared between dimeric partners</note>
    </ligand>
</feature>
<evidence type="ECO:0000313" key="8">
    <source>
        <dbReference type="EMBL" id="CAA9226968.1"/>
    </source>
</evidence>
<dbReference type="EMBL" id="CADCTG010000100">
    <property type="protein sequence ID" value="CAA9226968.1"/>
    <property type="molecule type" value="Genomic_DNA"/>
</dbReference>
<comment type="cofactor">
    <cofactor evidence="6">
        <name>Mg(2+)</name>
        <dbReference type="ChEBI" id="CHEBI:18420"/>
    </cofactor>
</comment>
<dbReference type="PANTHER" id="PTHR19278">
    <property type="entry name" value="OROTATE PHOSPHORIBOSYLTRANSFERASE"/>
    <property type="match status" value="1"/>
</dbReference>
<dbReference type="GO" id="GO:0004588">
    <property type="term" value="F:orotate phosphoribosyltransferase activity"/>
    <property type="evidence" value="ECO:0007669"/>
    <property type="project" value="UniProtKB-UniRule"/>
</dbReference>
<dbReference type="Gene3D" id="3.40.50.2020">
    <property type="match status" value="1"/>
</dbReference>
<dbReference type="Pfam" id="PF00156">
    <property type="entry name" value="Pribosyltran"/>
    <property type="match status" value="1"/>
</dbReference>
<feature type="domain" description="Phosphoribosyltransferase" evidence="7">
    <location>
        <begin position="83"/>
        <end position="170"/>
    </location>
</feature>
<feature type="binding site" evidence="6">
    <location>
        <position position="144"/>
    </location>
    <ligand>
        <name>orotate</name>
        <dbReference type="ChEBI" id="CHEBI:30839"/>
    </ligand>
</feature>
<dbReference type="GO" id="GO:0044205">
    <property type="term" value="P:'de novo' UMP biosynthetic process"/>
    <property type="evidence" value="ECO:0007669"/>
    <property type="project" value="UniProtKB-UniRule"/>
</dbReference>
<dbReference type="InterPro" id="IPR029057">
    <property type="entry name" value="PRTase-like"/>
</dbReference>
<feature type="binding site" evidence="6">
    <location>
        <position position="118"/>
    </location>
    <ligand>
        <name>5-phospho-alpha-D-ribose 1-diphosphate</name>
        <dbReference type="ChEBI" id="CHEBI:58017"/>
        <note>ligand shared between dimeric partners</note>
    </ligand>
</feature>
<dbReference type="InterPro" id="IPR023031">
    <property type="entry name" value="OPRT"/>
</dbReference>
<evidence type="ECO:0000256" key="3">
    <source>
        <dbReference type="ARBA" id="ARBA00022676"/>
    </source>
</evidence>
<feature type="binding site" description="in other chain" evidence="6">
    <location>
        <begin position="140"/>
        <end position="148"/>
    </location>
    <ligand>
        <name>5-phospho-alpha-D-ribose 1-diphosphate</name>
        <dbReference type="ChEBI" id="CHEBI:58017"/>
        <note>ligand shared between dimeric partners</note>
    </ligand>
</feature>
<feature type="binding site" evidence="6">
    <location>
        <position position="114"/>
    </location>
    <ligand>
        <name>5-phospho-alpha-D-ribose 1-diphosphate</name>
        <dbReference type="ChEBI" id="CHEBI:58017"/>
        <note>ligand shared between dimeric partners</note>
    </ligand>
</feature>
<dbReference type="NCBIfam" id="NF001729">
    <property type="entry name" value="PRK00455.1-3"/>
    <property type="match status" value="1"/>
</dbReference>
<dbReference type="AlphaFoldDB" id="A0A6J4HMX5"/>
<dbReference type="EC" id="2.4.2.10" evidence="2 6"/>
<comment type="similarity">
    <text evidence="6">Belongs to the purine/pyrimidine phosphoribosyltransferase family. PyrE subfamily.</text>
</comment>
<keyword evidence="4 6" id="KW-0808">Transferase</keyword>
<comment type="caution">
    <text evidence="6">Lacks conserved residue(s) required for the propagation of feature annotation.</text>
</comment>
<dbReference type="PANTHER" id="PTHR19278:SF9">
    <property type="entry name" value="URIDINE 5'-MONOPHOSPHATE SYNTHASE"/>
    <property type="match status" value="1"/>
</dbReference>
<evidence type="ECO:0000256" key="2">
    <source>
        <dbReference type="ARBA" id="ARBA00011971"/>
    </source>
</evidence>
<proteinExistence type="inferred from homology"/>
<dbReference type="GO" id="GO:0019856">
    <property type="term" value="P:pyrimidine nucleobase biosynthetic process"/>
    <property type="evidence" value="ECO:0007669"/>
    <property type="project" value="TreeGrafter"/>
</dbReference>
<evidence type="ECO:0000256" key="5">
    <source>
        <dbReference type="ARBA" id="ARBA00022975"/>
    </source>
</evidence>
<evidence type="ECO:0000259" key="7">
    <source>
        <dbReference type="Pfam" id="PF00156"/>
    </source>
</evidence>
<dbReference type="UniPathway" id="UPA00070">
    <property type="reaction ID" value="UER00119"/>
</dbReference>
<dbReference type="HAMAP" id="MF_01208">
    <property type="entry name" value="PyrE"/>
    <property type="match status" value="1"/>
</dbReference>